<dbReference type="GO" id="GO:0030497">
    <property type="term" value="P:fatty acid elongation"/>
    <property type="evidence" value="ECO:0007669"/>
    <property type="project" value="TreeGrafter"/>
</dbReference>
<organism evidence="2 3">
    <name type="scientific">Sphingopyxis flava</name>
    <dbReference type="NCBI Taxonomy" id="1507287"/>
    <lineage>
        <taxon>Bacteria</taxon>
        <taxon>Pseudomonadati</taxon>
        <taxon>Pseudomonadota</taxon>
        <taxon>Alphaproteobacteria</taxon>
        <taxon>Sphingomonadales</taxon>
        <taxon>Sphingomonadaceae</taxon>
        <taxon>Sphingopyxis</taxon>
    </lineage>
</organism>
<dbReference type="RefSeq" id="WP_176141624.1">
    <property type="nucleotide sequence ID" value="NZ_FUYP01000019.1"/>
</dbReference>
<dbReference type="InterPro" id="IPR036291">
    <property type="entry name" value="NAD(P)-bd_dom_sf"/>
</dbReference>
<dbReference type="Gene3D" id="3.40.50.720">
    <property type="entry name" value="NAD(P)-binding Rossmann-like Domain"/>
    <property type="match status" value="1"/>
</dbReference>
<proteinExistence type="inferred from homology"/>
<reference evidence="3" key="1">
    <citation type="submission" date="2017-02" db="EMBL/GenBank/DDBJ databases">
        <authorList>
            <person name="Varghese N."/>
            <person name="Submissions S."/>
        </authorList>
    </citation>
    <scope>NUCLEOTIDE SEQUENCE [LARGE SCALE GENOMIC DNA]</scope>
    <source>
        <strain evidence="3">R11H</strain>
    </source>
</reference>
<dbReference type="EMBL" id="FUYP01000019">
    <property type="protein sequence ID" value="SKB79418.1"/>
    <property type="molecule type" value="Genomic_DNA"/>
</dbReference>
<dbReference type="SUPFAM" id="SSF51735">
    <property type="entry name" value="NAD(P)-binding Rossmann-fold domains"/>
    <property type="match status" value="1"/>
</dbReference>
<dbReference type="PANTHER" id="PTHR42760:SF135">
    <property type="entry name" value="BLL7886 PROTEIN"/>
    <property type="match status" value="1"/>
</dbReference>
<keyword evidence="3" id="KW-1185">Reference proteome</keyword>
<evidence type="ECO:0000313" key="2">
    <source>
        <dbReference type="EMBL" id="SKB79418.1"/>
    </source>
</evidence>
<protein>
    <submittedName>
        <fullName evidence="2">NAD(P)-dependent dehydrogenase, short-chain alcohol dehydrogenase family</fullName>
    </submittedName>
</protein>
<dbReference type="InterPro" id="IPR002347">
    <property type="entry name" value="SDR_fam"/>
</dbReference>
<dbReference type="PRINTS" id="PR00081">
    <property type="entry name" value="GDHRDH"/>
</dbReference>
<dbReference type="PRINTS" id="PR00080">
    <property type="entry name" value="SDRFAMILY"/>
</dbReference>
<sequence>MELLESLFGLQDKIALVTGGGSGLGRVIAEGYAGAGAKVICADVDAGRADETAEAIVAAGGKAEPCTLDVWNEDSVAASVEQLGTSNLDILVNFAGVATPPTLTHELSTADWERGVGISLTGTFFMTRAMLPKMRANGGSIINVASILGLGGYFPDFPASSADYASAKAGVIGFTRQIAVEYAAEKVRANVIAPGWHGGTRLGDGRRKERTAEEEERFYTEMNRRIPMKRRGDASEILGLALYLASPASAYLTGQVITQDGGWTAC</sequence>
<gene>
    <name evidence="2" type="ORF">SAMN06295937_101925</name>
</gene>
<evidence type="ECO:0000313" key="3">
    <source>
        <dbReference type="Proteomes" id="UP000190044"/>
    </source>
</evidence>
<accession>A0A1T5E619</accession>
<comment type="similarity">
    <text evidence="1">Belongs to the short-chain dehydrogenases/reductases (SDR) family.</text>
</comment>
<name>A0A1T5E619_9SPHN</name>
<dbReference type="AlphaFoldDB" id="A0A1T5E619"/>
<dbReference type="Pfam" id="PF13561">
    <property type="entry name" value="adh_short_C2"/>
    <property type="match status" value="1"/>
</dbReference>
<dbReference type="GO" id="GO:0016616">
    <property type="term" value="F:oxidoreductase activity, acting on the CH-OH group of donors, NAD or NADP as acceptor"/>
    <property type="evidence" value="ECO:0007669"/>
    <property type="project" value="TreeGrafter"/>
</dbReference>
<dbReference type="Proteomes" id="UP000190044">
    <property type="component" value="Unassembled WGS sequence"/>
</dbReference>
<evidence type="ECO:0000256" key="1">
    <source>
        <dbReference type="ARBA" id="ARBA00006484"/>
    </source>
</evidence>
<dbReference type="PANTHER" id="PTHR42760">
    <property type="entry name" value="SHORT-CHAIN DEHYDROGENASES/REDUCTASES FAMILY MEMBER"/>
    <property type="match status" value="1"/>
</dbReference>
<dbReference type="FunFam" id="3.40.50.720:FF:000084">
    <property type="entry name" value="Short-chain dehydrogenase reductase"/>
    <property type="match status" value="1"/>
</dbReference>